<evidence type="ECO:0000313" key="1">
    <source>
        <dbReference type="EMBL" id="RRB01143.1"/>
    </source>
</evidence>
<evidence type="ECO:0000313" key="2">
    <source>
        <dbReference type="Proteomes" id="UP000271925"/>
    </source>
</evidence>
<dbReference type="Proteomes" id="UP000271925">
    <property type="component" value="Unassembled WGS sequence"/>
</dbReference>
<name>A0A3P1BJV7_9BACT</name>
<dbReference type="AlphaFoldDB" id="A0A3P1BJV7"/>
<dbReference type="OrthoDB" id="9806718at2"/>
<proteinExistence type="predicted"/>
<reference evidence="1 2" key="1">
    <citation type="submission" date="2018-11" db="EMBL/GenBank/DDBJ databases">
        <authorList>
            <person name="Zhou Z."/>
            <person name="Wang G."/>
        </authorList>
    </citation>
    <scope>NUCLEOTIDE SEQUENCE [LARGE SCALE GENOMIC DNA]</scope>
    <source>
        <strain evidence="1 2">KCTC52004</strain>
    </source>
</reference>
<sequence>MWWLFALLSAFFAALTAIFAKIGSKGLGAVSQVALVDILSIALTVLFPGEPLTLKTVVGTPLIVGGTLVL</sequence>
<comment type="caution">
    <text evidence="1">The sequence shown here is derived from an EMBL/GenBank/DDBJ whole genome shotgun (WGS) entry which is preliminary data.</text>
</comment>
<accession>A0A3P1BJV7</accession>
<evidence type="ECO:0008006" key="3">
    <source>
        <dbReference type="Google" id="ProtNLM"/>
    </source>
</evidence>
<protein>
    <recommendedName>
        <fullName evidence="3">EamA family transporter</fullName>
    </recommendedName>
</protein>
<dbReference type="RefSeq" id="WP_124877605.1">
    <property type="nucleotide sequence ID" value="NZ_RQJO01000010.1"/>
</dbReference>
<organism evidence="1 2">
    <name type="scientific">Larkinella rosea</name>
    <dbReference type="NCBI Taxonomy" id="2025312"/>
    <lineage>
        <taxon>Bacteria</taxon>
        <taxon>Pseudomonadati</taxon>
        <taxon>Bacteroidota</taxon>
        <taxon>Cytophagia</taxon>
        <taxon>Cytophagales</taxon>
        <taxon>Spirosomataceae</taxon>
        <taxon>Larkinella</taxon>
    </lineage>
</organism>
<dbReference type="EMBL" id="RQJO01000010">
    <property type="protein sequence ID" value="RRB01143.1"/>
    <property type="molecule type" value="Genomic_DNA"/>
</dbReference>
<keyword evidence="2" id="KW-1185">Reference proteome</keyword>
<gene>
    <name evidence="1" type="ORF">EHT25_23500</name>
</gene>